<gene>
    <name evidence="1" type="ORF">RDI58_002701</name>
</gene>
<dbReference type="Proteomes" id="UP001371456">
    <property type="component" value="Unassembled WGS sequence"/>
</dbReference>
<proteinExistence type="predicted"/>
<evidence type="ECO:0000313" key="2">
    <source>
        <dbReference type="Proteomes" id="UP001371456"/>
    </source>
</evidence>
<sequence>MRPRQRQRTRESILAIYLPFPLSKLGEISEKRCSSRIVKDIWSLNFRSGSIYYGIFIRFPIPNWNFSPLNGSLFFFVLGERFKKKKKRLKSSKKIKNSPLRKSNTVS</sequence>
<dbReference type="EMBL" id="JBANQN010000001">
    <property type="protein sequence ID" value="KAK6804917.1"/>
    <property type="molecule type" value="Genomic_DNA"/>
</dbReference>
<name>A0AAN8YUD2_SOLBU</name>
<protein>
    <submittedName>
        <fullName evidence="1">Uncharacterized protein</fullName>
    </submittedName>
</protein>
<dbReference type="AlphaFoldDB" id="A0AAN8YUD2"/>
<comment type="caution">
    <text evidence="1">The sequence shown here is derived from an EMBL/GenBank/DDBJ whole genome shotgun (WGS) entry which is preliminary data.</text>
</comment>
<accession>A0AAN8YUD2</accession>
<reference evidence="1 2" key="1">
    <citation type="submission" date="2024-02" db="EMBL/GenBank/DDBJ databases">
        <title>de novo genome assembly of Solanum bulbocastanum strain 11H21.</title>
        <authorList>
            <person name="Hosaka A.J."/>
        </authorList>
    </citation>
    <scope>NUCLEOTIDE SEQUENCE [LARGE SCALE GENOMIC DNA]</scope>
    <source>
        <tissue evidence="1">Young leaves</tissue>
    </source>
</reference>
<keyword evidence="2" id="KW-1185">Reference proteome</keyword>
<evidence type="ECO:0000313" key="1">
    <source>
        <dbReference type="EMBL" id="KAK6804917.1"/>
    </source>
</evidence>
<organism evidence="1 2">
    <name type="scientific">Solanum bulbocastanum</name>
    <name type="common">Wild potato</name>
    <dbReference type="NCBI Taxonomy" id="147425"/>
    <lineage>
        <taxon>Eukaryota</taxon>
        <taxon>Viridiplantae</taxon>
        <taxon>Streptophyta</taxon>
        <taxon>Embryophyta</taxon>
        <taxon>Tracheophyta</taxon>
        <taxon>Spermatophyta</taxon>
        <taxon>Magnoliopsida</taxon>
        <taxon>eudicotyledons</taxon>
        <taxon>Gunneridae</taxon>
        <taxon>Pentapetalae</taxon>
        <taxon>asterids</taxon>
        <taxon>lamiids</taxon>
        <taxon>Solanales</taxon>
        <taxon>Solanaceae</taxon>
        <taxon>Solanoideae</taxon>
        <taxon>Solaneae</taxon>
        <taxon>Solanum</taxon>
    </lineage>
</organism>